<accession>A0A212IY60</accession>
<sequence>MKVYRIKHKPSGLYIYNSQNEYYNKNGQVYFRKCFNFDKYASDPDYEILYDEIKD</sequence>
<evidence type="ECO:0000313" key="1">
    <source>
        <dbReference type="EMBL" id="SBV92044.1"/>
    </source>
</evidence>
<reference evidence="1" key="1">
    <citation type="submission" date="2016-04" db="EMBL/GenBank/DDBJ databases">
        <authorList>
            <person name="Evans L.H."/>
            <person name="Alamgir A."/>
            <person name="Owens N."/>
            <person name="Weber N.D."/>
            <person name="Virtaneva K."/>
            <person name="Barbian K."/>
            <person name="Babar A."/>
            <person name="Rosenke K."/>
        </authorList>
    </citation>
    <scope>NUCLEOTIDE SEQUENCE</scope>
    <source>
        <strain evidence="1">86-1</strain>
    </source>
</reference>
<proteinExistence type="predicted"/>
<gene>
    <name evidence="1" type="ORF">KL86DYS1_10503</name>
</gene>
<dbReference type="RefSeq" id="WP_296938398.1">
    <property type="nucleotide sequence ID" value="NZ_LT599032.1"/>
</dbReference>
<dbReference type="EMBL" id="FLUM01000001">
    <property type="protein sequence ID" value="SBV92044.1"/>
    <property type="molecule type" value="Genomic_DNA"/>
</dbReference>
<organism evidence="1">
    <name type="scientific">uncultured Dysgonomonas sp</name>
    <dbReference type="NCBI Taxonomy" id="206096"/>
    <lineage>
        <taxon>Bacteria</taxon>
        <taxon>Pseudomonadati</taxon>
        <taxon>Bacteroidota</taxon>
        <taxon>Bacteroidia</taxon>
        <taxon>Bacteroidales</taxon>
        <taxon>Dysgonomonadaceae</taxon>
        <taxon>Dysgonomonas</taxon>
        <taxon>environmental samples</taxon>
    </lineage>
</organism>
<name>A0A212IY60_9BACT</name>
<dbReference type="AlphaFoldDB" id="A0A212IY60"/>
<protein>
    <submittedName>
        <fullName evidence="1">Uncharacterized protein</fullName>
    </submittedName>
</protein>